<dbReference type="KEGG" id="pbap:Pla133_09910"/>
<dbReference type="AlphaFoldDB" id="A0A518BG27"/>
<evidence type="ECO:0000313" key="3">
    <source>
        <dbReference type="Proteomes" id="UP000316921"/>
    </source>
</evidence>
<keyword evidence="3" id="KW-1185">Reference proteome</keyword>
<feature type="region of interest" description="Disordered" evidence="1">
    <location>
        <begin position="25"/>
        <end position="44"/>
    </location>
</feature>
<organism evidence="2 3">
    <name type="scientific">Engelhardtia mirabilis</name>
    <dbReference type="NCBI Taxonomy" id="2528011"/>
    <lineage>
        <taxon>Bacteria</taxon>
        <taxon>Pseudomonadati</taxon>
        <taxon>Planctomycetota</taxon>
        <taxon>Planctomycetia</taxon>
        <taxon>Planctomycetia incertae sedis</taxon>
        <taxon>Engelhardtia</taxon>
    </lineage>
</organism>
<dbReference type="GO" id="GO:0030246">
    <property type="term" value="F:carbohydrate binding"/>
    <property type="evidence" value="ECO:0007669"/>
    <property type="project" value="InterPro"/>
</dbReference>
<proteinExistence type="predicted"/>
<keyword evidence="2" id="KW-0812">Transmembrane</keyword>
<sequence>MRLIVPIALLVALVVAGVLLFDRPPATSESATPPGAALASAVEGRSSQVSELESQVAPTPAAEARVEVPTTAPPAAAGSVGTALDVRVLDGDGQAVERARVRVWCEQVEDAPPVVRVDGHGALAETLLADAEGRVVVDVPPGEYLQVTADGATGTNFRIKRSTVPPLEAGEIREIEIRIERPRGSFHGLVVDAVDESPLADVAIHARPASTMMRFGGSSYIDRQDFGQEVTRTDPSGRFVIDLADWGDGFATAKVVDHVPGQFRVDEVGLDPARPLLIRLDRGASLVGTVDGLAQPATITATCASYHLNAGGEPVITGGDIAWRATIDELDGSFELGGLLPETPLVVEVLAGRTSLLRVPQDLVLEQGERREVHWSVASGATARVIAVDANGAPQPQVVVRLYPGPEVPRPGVVPDQASTHAAGETDDSGTIVFRDLQPGRWVVAPGHLPDTPDELAVASLATFFDVAPGAESVDVRVTVHRGLWITGRCEGPDGQPMERFYVSGAKIGGEAASAGATTDADGNFRLGPLVPGLWRVSASTSTKSSGPAPPEPQDLPAGTNGAQFRFREASSVTAVLIDPTSGEQLGGRLEVQAIDFFDFDRRLADPELPTRFGGLIPGRYNLLGIAADGRRGAVRGLHFEAGDNPGPIEVRVAPVGEVLLRYTGPQEYANVKVEQDGVVFDSDGLRSGTSQVFAAPLGQVTVRYSRYLGGLDENGESRKLVHEESVEIRAGEVAEVVYRVEDE</sequence>
<feature type="region of interest" description="Disordered" evidence="1">
    <location>
        <begin position="539"/>
        <end position="561"/>
    </location>
</feature>
<dbReference type="RefSeq" id="WP_145063006.1">
    <property type="nucleotide sequence ID" value="NZ_CP036287.1"/>
</dbReference>
<evidence type="ECO:0000256" key="1">
    <source>
        <dbReference type="SAM" id="MobiDB-lite"/>
    </source>
</evidence>
<protein>
    <submittedName>
        <fullName evidence="2">Nickel uptake substrate-specific transmembrane region</fullName>
    </submittedName>
</protein>
<dbReference type="EMBL" id="CP036287">
    <property type="protein sequence ID" value="QDU65925.1"/>
    <property type="molecule type" value="Genomic_DNA"/>
</dbReference>
<evidence type="ECO:0000313" key="2">
    <source>
        <dbReference type="EMBL" id="QDU65925.1"/>
    </source>
</evidence>
<name>A0A518BG27_9BACT</name>
<accession>A0A518BG27</accession>
<keyword evidence="2" id="KW-0472">Membrane</keyword>
<dbReference type="InterPro" id="IPR013784">
    <property type="entry name" value="Carb-bd-like_fold"/>
</dbReference>
<reference evidence="2 3" key="1">
    <citation type="submission" date="2019-02" db="EMBL/GenBank/DDBJ databases">
        <title>Deep-cultivation of Planctomycetes and their phenomic and genomic characterization uncovers novel biology.</title>
        <authorList>
            <person name="Wiegand S."/>
            <person name="Jogler M."/>
            <person name="Boedeker C."/>
            <person name="Pinto D."/>
            <person name="Vollmers J."/>
            <person name="Rivas-Marin E."/>
            <person name="Kohn T."/>
            <person name="Peeters S.H."/>
            <person name="Heuer A."/>
            <person name="Rast P."/>
            <person name="Oberbeckmann S."/>
            <person name="Bunk B."/>
            <person name="Jeske O."/>
            <person name="Meyerdierks A."/>
            <person name="Storesund J.E."/>
            <person name="Kallscheuer N."/>
            <person name="Luecker S."/>
            <person name="Lage O.M."/>
            <person name="Pohl T."/>
            <person name="Merkel B.J."/>
            <person name="Hornburger P."/>
            <person name="Mueller R.-W."/>
            <person name="Bruemmer F."/>
            <person name="Labrenz M."/>
            <person name="Spormann A.M."/>
            <person name="Op den Camp H."/>
            <person name="Overmann J."/>
            <person name="Amann R."/>
            <person name="Jetten M.S.M."/>
            <person name="Mascher T."/>
            <person name="Medema M.H."/>
            <person name="Devos D.P."/>
            <person name="Kaster A.-K."/>
            <person name="Ovreas L."/>
            <person name="Rohde M."/>
            <person name="Galperin M.Y."/>
            <person name="Jogler C."/>
        </authorList>
    </citation>
    <scope>NUCLEOTIDE SEQUENCE [LARGE SCALE GENOMIC DNA]</scope>
    <source>
        <strain evidence="2 3">Pla133</strain>
    </source>
</reference>
<dbReference type="Proteomes" id="UP000316921">
    <property type="component" value="Chromosome"/>
</dbReference>
<gene>
    <name evidence="2" type="ORF">Pla133_09910</name>
</gene>
<dbReference type="SUPFAM" id="SSF49452">
    <property type="entry name" value="Starch-binding domain-like"/>
    <property type="match status" value="1"/>
</dbReference>